<evidence type="ECO:0000256" key="1">
    <source>
        <dbReference type="SAM" id="SignalP"/>
    </source>
</evidence>
<accession>A0AAN6MWG8</accession>
<keyword evidence="1" id="KW-0732">Signal</keyword>
<dbReference type="InterPro" id="IPR005197">
    <property type="entry name" value="Glyco_hydro_71"/>
</dbReference>
<dbReference type="Gene3D" id="3.20.20.80">
    <property type="entry name" value="Glycosidases"/>
    <property type="match status" value="1"/>
</dbReference>
<keyword evidence="3" id="KW-1185">Reference proteome</keyword>
<dbReference type="Pfam" id="PF03659">
    <property type="entry name" value="Glyco_hydro_71"/>
    <property type="match status" value="1"/>
</dbReference>
<dbReference type="CDD" id="cd11577">
    <property type="entry name" value="GH71"/>
    <property type="match status" value="1"/>
</dbReference>
<dbReference type="GO" id="GO:0051118">
    <property type="term" value="F:glucan endo-1,3-alpha-glucosidase activity"/>
    <property type="evidence" value="ECO:0007669"/>
    <property type="project" value="InterPro"/>
</dbReference>
<protein>
    <submittedName>
        <fullName evidence="2">Glycosyl hydrolase family 71-domain-containing protein</fullName>
    </submittedName>
</protein>
<evidence type="ECO:0000313" key="2">
    <source>
        <dbReference type="EMBL" id="KAK3933533.1"/>
    </source>
</evidence>
<proteinExistence type="predicted"/>
<dbReference type="AlphaFoldDB" id="A0AAN6MWG8"/>
<dbReference type="Proteomes" id="UP001303473">
    <property type="component" value="Unassembled WGS sequence"/>
</dbReference>
<gene>
    <name evidence="2" type="ORF">QBC46DRAFT_433331</name>
</gene>
<comment type="caution">
    <text evidence="2">The sequence shown here is derived from an EMBL/GenBank/DDBJ whole genome shotgun (WGS) entry which is preliminary data.</text>
</comment>
<feature type="chain" id="PRO_5042867028" evidence="1">
    <location>
        <begin position="20"/>
        <end position="1229"/>
    </location>
</feature>
<reference evidence="3" key="1">
    <citation type="journal article" date="2023" name="Mol. Phylogenet. Evol.">
        <title>Genome-scale phylogeny and comparative genomics of the fungal order Sordariales.</title>
        <authorList>
            <person name="Hensen N."/>
            <person name="Bonometti L."/>
            <person name="Westerberg I."/>
            <person name="Brannstrom I.O."/>
            <person name="Guillou S."/>
            <person name="Cros-Aarteil S."/>
            <person name="Calhoun S."/>
            <person name="Haridas S."/>
            <person name="Kuo A."/>
            <person name="Mondo S."/>
            <person name="Pangilinan J."/>
            <person name="Riley R."/>
            <person name="LaButti K."/>
            <person name="Andreopoulos B."/>
            <person name="Lipzen A."/>
            <person name="Chen C."/>
            <person name="Yan M."/>
            <person name="Daum C."/>
            <person name="Ng V."/>
            <person name="Clum A."/>
            <person name="Steindorff A."/>
            <person name="Ohm R.A."/>
            <person name="Martin F."/>
            <person name="Silar P."/>
            <person name="Natvig D.O."/>
            <person name="Lalanne C."/>
            <person name="Gautier V."/>
            <person name="Ament-Velasquez S.L."/>
            <person name="Kruys A."/>
            <person name="Hutchinson M.I."/>
            <person name="Powell A.J."/>
            <person name="Barry K."/>
            <person name="Miller A.N."/>
            <person name="Grigoriev I.V."/>
            <person name="Debuchy R."/>
            <person name="Gladieux P."/>
            <person name="Hiltunen Thoren M."/>
            <person name="Johannesson H."/>
        </authorList>
    </citation>
    <scope>NUCLEOTIDE SEQUENCE [LARGE SCALE GENOMIC DNA]</scope>
    <source>
        <strain evidence="3">CBS 340.73</strain>
    </source>
</reference>
<feature type="signal peptide" evidence="1">
    <location>
        <begin position="1"/>
        <end position="19"/>
    </location>
</feature>
<keyword evidence="2" id="KW-0378">Hydrolase</keyword>
<name>A0AAN6MWG8_9PEZI</name>
<dbReference type="EMBL" id="MU854150">
    <property type="protein sequence ID" value="KAK3933533.1"/>
    <property type="molecule type" value="Genomic_DNA"/>
</dbReference>
<organism evidence="2 3">
    <name type="scientific">Diplogelasinospora grovesii</name>
    <dbReference type="NCBI Taxonomy" id="303347"/>
    <lineage>
        <taxon>Eukaryota</taxon>
        <taxon>Fungi</taxon>
        <taxon>Dikarya</taxon>
        <taxon>Ascomycota</taxon>
        <taxon>Pezizomycotina</taxon>
        <taxon>Sordariomycetes</taxon>
        <taxon>Sordariomycetidae</taxon>
        <taxon>Sordariales</taxon>
        <taxon>Diplogelasinosporaceae</taxon>
        <taxon>Diplogelasinospora</taxon>
    </lineage>
</organism>
<evidence type="ECO:0000313" key="3">
    <source>
        <dbReference type="Proteomes" id="UP001303473"/>
    </source>
</evidence>
<sequence length="1229" mass="131709">MRWLYLLTALLSRLTAVQCKAVFAHFMVASQVGNTPSYSTSDWSDDITQAQNAHIDAFALNIAYGDPTNNAQLPVAFSEAASKGFKLFFSFDYAGNGSWPQGDVSALINEYKTSSAYYLYNGQPFVSTFEGVNNTADWNTIIADTSCFFIPSWSSLGAKVAMETGIPNGLFSWGAWPEGPHDMFTTTDASYFDFLGGKPYMMPASPWFVTNLPGYHKNWLWRGDDTWYDRWTHIWYLAPAFVEIITWNDYGESHYIGPNRANAWNAFDTGKAPYNYASGMPHDGWRLFLPYVIDIYKNNGVATISQEGLVAWFRPQPASACATGGTTGNTASQLQITYSPAEIVQDKIFFTALLGSAADVTVTVGGVDQGATWTRVPDGNVGLWHGNVTYHGTGDVVVTVTRSGAQVAQVSGGTISTGCTDSIENWNAWVGSSTGPSVSVSAPSYLQDMNCTAGSGPGNYAELCAFACHYNYCPTVCTCTQVGITRTDYPTALGVNGCPAAGYDITFQGLCSFGCNYGVCPDVCTTVASPSDCQPPAASAAPIPSCTAGTGIDTEWNTICAFACGYGFCPNSRCICTAASYTANAAPAVQSTIDYPSDSDGSDAGLCYYACNRGFCPSPPCSGTNALTSVGDDVTVNPSWSSAKLVAITSQNYVDLLAYWTSCDEIPSCGAGFDAWAFGHGKVYDADMNTYTAGTCTGGPFGYNRAFCVETGVDLGSCHWRGTATSCSQTCLPGEFLVTQNTWIGYTKSGCKAGSFASLCCTQITIPNNELTTCAAANLDNILTGGFANVIRNVGVSRQYSDTYAISNAECGWNLGDGTAQRTYDKAVANGAVANYMAGVWEVSDNGRATFSLQSTLSPSATATAQLSCTSTSYVHETVTRVVSTRTTACPATAANACANYYSVARMQASSVITCPYSKQPGERRPVVSLYNKEHKTKWFSYVPDYKRSACQRDEFPPRAFMPTGRLSDWPQWVRLLPGKDNNRGGKLWTSLCNTKYENVATQGGLIQGSVCYSTVSTVRYVNALSLSFDTARLTSSDYLLSYNPCSITITNDVGFPLITEDPWYEIFHTTHTPGDYAYNLIPNSLLPRRGIGQDEVDALAMHGYHVSASLSAGSGGGPALDADFITVDDGNSTRRADAEDLPEILRILGWSPDEYDYYDLVFEGEWDSDGATIMPFEGSESETMSWESPITPVPAATPSPPGHAAGVLAARAIRTATAGVPTATAIAP</sequence>